<keyword evidence="3" id="KW-1185">Reference proteome</keyword>
<name>A0A151NE82_ALLMI</name>
<feature type="region of interest" description="Disordered" evidence="1">
    <location>
        <begin position="45"/>
        <end position="66"/>
    </location>
</feature>
<evidence type="ECO:0000313" key="3">
    <source>
        <dbReference type="Proteomes" id="UP000050525"/>
    </source>
</evidence>
<accession>A0A151NE82</accession>
<evidence type="ECO:0000313" key="2">
    <source>
        <dbReference type="EMBL" id="KYO35123.1"/>
    </source>
</evidence>
<reference evidence="2 3" key="1">
    <citation type="journal article" date="2012" name="Genome Biol.">
        <title>Sequencing three crocodilian genomes to illuminate the evolution of archosaurs and amniotes.</title>
        <authorList>
            <person name="St John J.A."/>
            <person name="Braun E.L."/>
            <person name="Isberg S.R."/>
            <person name="Miles L.G."/>
            <person name="Chong A.Y."/>
            <person name="Gongora J."/>
            <person name="Dalzell P."/>
            <person name="Moran C."/>
            <person name="Bed'hom B."/>
            <person name="Abzhanov A."/>
            <person name="Burgess S.C."/>
            <person name="Cooksey A.M."/>
            <person name="Castoe T.A."/>
            <person name="Crawford N.G."/>
            <person name="Densmore L.D."/>
            <person name="Drew J.C."/>
            <person name="Edwards S.V."/>
            <person name="Faircloth B.C."/>
            <person name="Fujita M.K."/>
            <person name="Greenwold M.J."/>
            <person name="Hoffmann F.G."/>
            <person name="Howard J.M."/>
            <person name="Iguchi T."/>
            <person name="Janes D.E."/>
            <person name="Khan S.Y."/>
            <person name="Kohno S."/>
            <person name="de Koning A.J."/>
            <person name="Lance S.L."/>
            <person name="McCarthy F.M."/>
            <person name="McCormack J.E."/>
            <person name="Merchant M.E."/>
            <person name="Peterson D.G."/>
            <person name="Pollock D.D."/>
            <person name="Pourmand N."/>
            <person name="Raney B.J."/>
            <person name="Roessler K.A."/>
            <person name="Sanford J.R."/>
            <person name="Sawyer R.H."/>
            <person name="Schmidt C.J."/>
            <person name="Triplett E.W."/>
            <person name="Tuberville T.D."/>
            <person name="Venegas-Anaya M."/>
            <person name="Howard J.T."/>
            <person name="Jarvis E.D."/>
            <person name="Guillette L.J.Jr."/>
            <person name="Glenn T.C."/>
            <person name="Green R.E."/>
            <person name="Ray D.A."/>
        </authorList>
    </citation>
    <scope>NUCLEOTIDE SEQUENCE [LARGE SCALE GENOMIC DNA]</scope>
    <source>
        <strain evidence="2">KSC_2009_1</strain>
    </source>
</reference>
<dbReference type="EMBL" id="AKHW03003207">
    <property type="protein sequence ID" value="KYO35123.1"/>
    <property type="molecule type" value="Genomic_DNA"/>
</dbReference>
<dbReference type="Proteomes" id="UP000050525">
    <property type="component" value="Unassembled WGS sequence"/>
</dbReference>
<proteinExistence type="predicted"/>
<gene>
    <name evidence="2" type="ORF">Y1Q_0001011</name>
</gene>
<comment type="caution">
    <text evidence="2">The sequence shown here is derived from an EMBL/GenBank/DDBJ whole genome shotgun (WGS) entry which is preliminary data.</text>
</comment>
<sequence>MVREKQTCRDEGEFHCRDNNTSCLPLEPCGLRRVQLPKRDCPVLCQRPDKPRNQSPGPWPSNPIRRHLGSTPPSQFCSCRTSSLPLRLTSSGSLPSVLPLGLKLWFLAHQQQLIMLSVNEETNCNGMESRTNGILHIVKIGGHFQTK</sequence>
<protein>
    <submittedName>
        <fullName evidence="2">Uncharacterized protein</fullName>
    </submittedName>
</protein>
<evidence type="ECO:0000256" key="1">
    <source>
        <dbReference type="SAM" id="MobiDB-lite"/>
    </source>
</evidence>
<dbReference type="AlphaFoldDB" id="A0A151NE82"/>
<organism evidence="2 3">
    <name type="scientific">Alligator mississippiensis</name>
    <name type="common">American alligator</name>
    <dbReference type="NCBI Taxonomy" id="8496"/>
    <lineage>
        <taxon>Eukaryota</taxon>
        <taxon>Metazoa</taxon>
        <taxon>Chordata</taxon>
        <taxon>Craniata</taxon>
        <taxon>Vertebrata</taxon>
        <taxon>Euteleostomi</taxon>
        <taxon>Archelosauria</taxon>
        <taxon>Archosauria</taxon>
        <taxon>Crocodylia</taxon>
        <taxon>Alligatoridae</taxon>
        <taxon>Alligatorinae</taxon>
        <taxon>Alligator</taxon>
    </lineage>
</organism>